<dbReference type="PANTHER" id="PTHR47759:SF2">
    <property type="entry name" value="TRIGLYCERIDE LIPASE"/>
    <property type="match status" value="1"/>
</dbReference>
<feature type="domain" description="C2" evidence="1">
    <location>
        <begin position="91"/>
        <end position="212"/>
    </location>
</feature>
<dbReference type="Proteomes" id="UP001054857">
    <property type="component" value="Unassembled WGS sequence"/>
</dbReference>
<evidence type="ECO:0000313" key="2">
    <source>
        <dbReference type="EMBL" id="GFR45731.1"/>
    </source>
</evidence>
<dbReference type="Gene3D" id="2.60.40.150">
    <property type="entry name" value="C2 domain"/>
    <property type="match status" value="1"/>
</dbReference>
<dbReference type="SMART" id="SM00239">
    <property type="entry name" value="C2"/>
    <property type="match status" value="1"/>
</dbReference>
<dbReference type="InterPro" id="IPR035892">
    <property type="entry name" value="C2_domain_sf"/>
</dbReference>
<evidence type="ECO:0000259" key="1">
    <source>
        <dbReference type="PROSITE" id="PS50004"/>
    </source>
</evidence>
<dbReference type="CDD" id="cd00519">
    <property type="entry name" value="Lipase_3"/>
    <property type="match status" value="1"/>
</dbReference>
<reference evidence="2 3" key="1">
    <citation type="journal article" date="2021" name="Sci. Rep.">
        <title>Genome sequencing of the multicellular alga Astrephomene provides insights into convergent evolution of germ-soma differentiation.</title>
        <authorList>
            <person name="Yamashita S."/>
            <person name="Yamamoto K."/>
            <person name="Matsuzaki R."/>
            <person name="Suzuki S."/>
            <person name="Yamaguchi H."/>
            <person name="Hirooka S."/>
            <person name="Minakuchi Y."/>
            <person name="Miyagishima S."/>
            <person name="Kawachi M."/>
            <person name="Toyoda A."/>
            <person name="Nozaki H."/>
        </authorList>
    </citation>
    <scope>NUCLEOTIDE SEQUENCE [LARGE SCALE GENOMIC DNA]</scope>
    <source>
        <strain evidence="2 3">NIES-4017</strain>
    </source>
</reference>
<dbReference type="AlphaFoldDB" id="A0AAD3DPM6"/>
<dbReference type="PROSITE" id="PS50004">
    <property type="entry name" value="C2"/>
    <property type="match status" value="1"/>
</dbReference>
<dbReference type="GO" id="GO:0006629">
    <property type="term" value="P:lipid metabolic process"/>
    <property type="evidence" value="ECO:0007669"/>
    <property type="project" value="InterPro"/>
</dbReference>
<dbReference type="SUPFAM" id="SSF49562">
    <property type="entry name" value="C2 domain (Calcium/lipid-binding domain, CaLB)"/>
    <property type="match status" value="1"/>
</dbReference>
<comment type="caution">
    <text evidence="2">The sequence shown here is derived from an EMBL/GenBank/DDBJ whole genome shotgun (WGS) entry which is preliminary data.</text>
</comment>
<protein>
    <recommendedName>
        <fullName evidence="1">C2 domain-containing protein</fullName>
    </recommendedName>
</protein>
<sequence>MLHQSAGHKACHRQQQLARCSSSQLLVTPRRVYRPQSALFARLSQELARRNASCHAVQPDFDLALAVPLAHASFDAYSPPAGAKVSEGYKAVGTMVTCLNPDFLKTAFQGMLEVTVLSASGLRNTDTLSKSDPYVVVTHGSRGYRTATKDNTLNPVWDAKAAPVKIPVVEAVNGVLSVQLYDEDQFRQGEELGQASLPLAQLGGQGEKTLTLPLSGKGAAAGSTVTLRCRMRLWSEMSAAELASFTADNTSDAAVEAVAGLKVAEAAAAALAADTVNGGAAAPQLPGNVQAAAAQDAAAAAAAAECAQWRDLAVQMGGREAEQLLPLAFVDATSTDTQAWMLANKESKTVVLSFRGTETSQWKDIFSDLNLFQIQPKSLKPKNPKITVHKGFLAAYESIRETITALLETVLNGSCNGCSSNGSNWRILVTGHSLGGALATLASYDLKLRDATRDITCYTYGAPRVGNKAFAEEYNSLVPHTFRVTNKYDIVASVPRVAEYTHVGRPVQPAGEGGALQVVQPAAELSFEKKMLDKGPNYVISQHMGYNYLATFQKAVKAVGAGKANEEDGKKKLAQVA</sequence>
<dbReference type="Pfam" id="PF00168">
    <property type="entry name" value="C2"/>
    <property type="match status" value="1"/>
</dbReference>
<organism evidence="2 3">
    <name type="scientific">Astrephomene gubernaculifera</name>
    <dbReference type="NCBI Taxonomy" id="47775"/>
    <lineage>
        <taxon>Eukaryota</taxon>
        <taxon>Viridiplantae</taxon>
        <taxon>Chlorophyta</taxon>
        <taxon>core chlorophytes</taxon>
        <taxon>Chlorophyceae</taxon>
        <taxon>CS clade</taxon>
        <taxon>Chlamydomonadales</taxon>
        <taxon>Astrephomenaceae</taxon>
        <taxon>Astrephomene</taxon>
    </lineage>
</organism>
<accession>A0AAD3DPM6</accession>
<dbReference type="EMBL" id="BMAR01000010">
    <property type="protein sequence ID" value="GFR45731.1"/>
    <property type="molecule type" value="Genomic_DNA"/>
</dbReference>
<dbReference type="SUPFAM" id="SSF53474">
    <property type="entry name" value="alpha/beta-Hydrolases"/>
    <property type="match status" value="1"/>
</dbReference>
<dbReference type="PANTHER" id="PTHR47759">
    <property type="entry name" value="OS04G0509100 PROTEIN"/>
    <property type="match status" value="1"/>
</dbReference>
<keyword evidence="3" id="KW-1185">Reference proteome</keyword>
<dbReference type="InterPro" id="IPR029058">
    <property type="entry name" value="AB_hydrolase_fold"/>
</dbReference>
<dbReference type="InterPro" id="IPR000008">
    <property type="entry name" value="C2_dom"/>
</dbReference>
<dbReference type="CDD" id="cd00030">
    <property type="entry name" value="C2"/>
    <property type="match status" value="1"/>
</dbReference>
<dbReference type="InterPro" id="IPR002921">
    <property type="entry name" value="Fungal_lipase-type"/>
</dbReference>
<evidence type="ECO:0000313" key="3">
    <source>
        <dbReference type="Proteomes" id="UP001054857"/>
    </source>
</evidence>
<gene>
    <name evidence="2" type="ORF">Agub_g7147</name>
</gene>
<dbReference type="Gene3D" id="3.40.50.1820">
    <property type="entry name" value="alpha/beta hydrolase"/>
    <property type="match status" value="1"/>
</dbReference>
<proteinExistence type="predicted"/>
<name>A0AAD3DPM6_9CHLO</name>
<dbReference type="Pfam" id="PF01764">
    <property type="entry name" value="Lipase_3"/>
    <property type="match status" value="1"/>
</dbReference>